<keyword evidence="1" id="KW-0472">Membrane</keyword>
<dbReference type="SUPFAM" id="SSF103481">
    <property type="entry name" value="Multidrug resistance efflux transporter EmrE"/>
    <property type="match status" value="2"/>
</dbReference>
<feature type="transmembrane region" description="Helical" evidence="1">
    <location>
        <begin position="181"/>
        <end position="202"/>
    </location>
</feature>
<feature type="domain" description="EamA" evidence="2">
    <location>
        <begin position="157"/>
        <end position="280"/>
    </location>
</feature>
<feature type="transmembrane region" description="Helical" evidence="1">
    <location>
        <begin position="127"/>
        <end position="145"/>
    </location>
</feature>
<keyword evidence="1" id="KW-0812">Transmembrane</keyword>
<feature type="transmembrane region" description="Helical" evidence="1">
    <location>
        <begin position="208"/>
        <end position="227"/>
    </location>
</feature>
<dbReference type="Pfam" id="PF00892">
    <property type="entry name" value="EamA"/>
    <property type="match status" value="2"/>
</dbReference>
<name>A0ABV3L7E0_9RHOB</name>
<feature type="transmembrane region" description="Helical" evidence="1">
    <location>
        <begin position="75"/>
        <end position="95"/>
    </location>
</feature>
<accession>A0ABV3L7E0</accession>
<feature type="transmembrane region" description="Helical" evidence="1">
    <location>
        <begin position="239"/>
        <end position="258"/>
    </location>
</feature>
<protein>
    <submittedName>
        <fullName evidence="3">DMT family transporter</fullName>
    </submittedName>
</protein>
<keyword evidence="4" id="KW-1185">Reference proteome</keyword>
<feature type="transmembrane region" description="Helical" evidence="1">
    <location>
        <begin position="151"/>
        <end position="169"/>
    </location>
</feature>
<evidence type="ECO:0000259" key="2">
    <source>
        <dbReference type="Pfam" id="PF00892"/>
    </source>
</evidence>
<organism evidence="3 4">
    <name type="scientific">Meridianimarinicoccus marinus</name>
    <dbReference type="NCBI Taxonomy" id="3231483"/>
    <lineage>
        <taxon>Bacteria</taxon>
        <taxon>Pseudomonadati</taxon>
        <taxon>Pseudomonadota</taxon>
        <taxon>Alphaproteobacteria</taxon>
        <taxon>Rhodobacterales</taxon>
        <taxon>Paracoccaceae</taxon>
        <taxon>Meridianimarinicoccus</taxon>
    </lineage>
</organism>
<reference evidence="3 4" key="1">
    <citation type="submission" date="2024-07" db="EMBL/GenBank/DDBJ databases">
        <authorList>
            <person name="Kang M."/>
        </authorList>
    </citation>
    <scope>NUCLEOTIDE SEQUENCE [LARGE SCALE GENOMIC DNA]</scope>
    <source>
        <strain evidence="3 4">DFM31</strain>
    </source>
</reference>
<evidence type="ECO:0000313" key="4">
    <source>
        <dbReference type="Proteomes" id="UP001553161"/>
    </source>
</evidence>
<feature type="transmembrane region" description="Helical" evidence="1">
    <location>
        <begin position="101"/>
        <end position="120"/>
    </location>
</feature>
<keyword evidence="1" id="KW-1133">Transmembrane helix</keyword>
<dbReference type="Proteomes" id="UP001553161">
    <property type="component" value="Unassembled WGS sequence"/>
</dbReference>
<feature type="domain" description="EamA" evidence="2">
    <location>
        <begin position="8"/>
        <end position="142"/>
    </location>
</feature>
<dbReference type="PANTHER" id="PTHR22911">
    <property type="entry name" value="ACYL-MALONYL CONDENSING ENZYME-RELATED"/>
    <property type="match status" value="1"/>
</dbReference>
<sequence length="288" mass="31120">MAGQDNRLGILLMIATTLVFSIQDVLTRHLAESYSPLMVVMIRYWAFGLFVIVLAARAPGGLRAAARTSQPVIQILRGLLLAAEIVIMALAFIHLGLVETHAVFTAYPLIVAALSGPVLGEKVGWRRWSAIAAGFFGILIILQPGRGALQPAAVIPLAAAAIFATYALLTRYASRKDSARTCFFWTGVSGAVAMTGVGLWVWEPMAPNDWIWMAALSLAGLLGHWLLIRSYAVAEASVVQPFAYMQLPFAAFLGIIIFNESLRPNVATGAAIIVAAGVFTLWRERQTR</sequence>
<dbReference type="InterPro" id="IPR037185">
    <property type="entry name" value="EmrE-like"/>
</dbReference>
<evidence type="ECO:0000256" key="1">
    <source>
        <dbReference type="SAM" id="Phobius"/>
    </source>
</evidence>
<gene>
    <name evidence="3" type="ORF">AB0T83_11270</name>
</gene>
<dbReference type="EMBL" id="JBFBVU010000012">
    <property type="protein sequence ID" value="MEV8467361.1"/>
    <property type="molecule type" value="Genomic_DNA"/>
</dbReference>
<feature type="transmembrane region" description="Helical" evidence="1">
    <location>
        <begin position="37"/>
        <end position="55"/>
    </location>
</feature>
<evidence type="ECO:0000313" key="3">
    <source>
        <dbReference type="EMBL" id="MEV8467361.1"/>
    </source>
</evidence>
<dbReference type="PANTHER" id="PTHR22911:SF103">
    <property type="entry name" value="BLR2811 PROTEIN"/>
    <property type="match status" value="1"/>
</dbReference>
<proteinExistence type="predicted"/>
<comment type="caution">
    <text evidence="3">The sequence shown here is derived from an EMBL/GenBank/DDBJ whole genome shotgun (WGS) entry which is preliminary data.</text>
</comment>
<dbReference type="InterPro" id="IPR000620">
    <property type="entry name" value="EamA_dom"/>
</dbReference>
<feature type="transmembrane region" description="Helical" evidence="1">
    <location>
        <begin position="264"/>
        <end position="282"/>
    </location>
</feature>